<protein>
    <submittedName>
        <fullName evidence="2">Uncharacterized protein</fullName>
    </submittedName>
</protein>
<organism evidence="2">
    <name type="scientific">marine sediment metagenome</name>
    <dbReference type="NCBI Taxonomy" id="412755"/>
    <lineage>
        <taxon>unclassified sequences</taxon>
        <taxon>metagenomes</taxon>
        <taxon>ecological metagenomes</taxon>
    </lineage>
</organism>
<dbReference type="AlphaFoldDB" id="A0A0F9NJU2"/>
<feature type="compositionally biased region" description="Basic and acidic residues" evidence="1">
    <location>
        <begin position="29"/>
        <end position="67"/>
    </location>
</feature>
<feature type="region of interest" description="Disordered" evidence="1">
    <location>
        <begin position="29"/>
        <end position="85"/>
    </location>
</feature>
<evidence type="ECO:0000313" key="2">
    <source>
        <dbReference type="EMBL" id="KKN19780.1"/>
    </source>
</evidence>
<dbReference type="EMBL" id="LAZR01003302">
    <property type="protein sequence ID" value="KKN19780.1"/>
    <property type="molecule type" value="Genomic_DNA"/>
</dbReference>
<evidence type="ECO:0000256" key="1">
    <source>
        <dbReference type="SAM" id="MobiDB-lite"/>
    </source>
</evidence>
<name>A0A0F9NJU2_9ZZZZ</name>
<reference evidence="2" key="1">
    <citation type="journal article" date="2015" name="Nature">
        <title>Complex archaea that bridge the gap between prokaryotes and eukaryotes.</title>
        <authorList>
            <person name="Spang A."/>
            <person name="Saw J.H."/>
            <person name="Jorgensen S.L."/>
            <person name="Zaremba-Niedzwiedzka K."/>
            <person name="Martijn J."/>
            <person name="Lind A.E."/>
            <person name="van Eijk R."/>
            <person name="Schleper C."/>
            <person name="Guy L."/>
            <person name="Ettema T.J."/>
        </authorList>
    </citation>
    <scope>NUCLEOTIDE SEQUENCE</scope>
</reference>
<proteinExistence type="predicted"/>
<gene>
    <name evidence="2" type="ORF">LCGC14_0942290</name>
</gene>
<accession>A0A0F9NJU2</accession>
<sequence>MQEPDRVREELAYGLGCQLEALRLEIRAASRRRHDDPGDALHYERRADSMAEKGHMALTHPRIEPAPRRGASHLDQLRAQPEGGG</sequence>
<comment type="caution">
    <text evidence="2">The sequence shown here is derived from an EMBL/GenBank/DDBJ whole genome shotgun (WGS) entry which is preliminary data.</text>
</comment>